<keyword evidence="4 7" id="KW-0472">Membrane</keyword>
<organism evidence="8 9">
    <name type="scientific">Uliginosibacterium paludis</name>
    <dbReference type="NCBI Taxonomy" id="1615952"/>
    <lineage>
        <taxon>Bacteria</taxon>
        <taxon>Pseudomonadati</taxon>
        <taxon>Pseudomonadota</taxon>
        <taxon>Betaproteobacteria</taxon>
        <taxon>Rhodocyclales</taxon>
        <taxon>Zoogloeaceae</taxon>
        <taxon>Uliginosibacterium</taxon>
    </lineage>
</organism>
<reference evidence="8 9" key="1">
    <citation type="submission" date="2024-07" db="EMBL/GenBank/DDBJ databases">
        <title>Uliginosibacterium paludis KCTC:42655.</title>
        <authorList>
            <person name="Kim M.K."/>
        </authorList>
    </citation>
    <scope>NUCLEOTIDE SEQUENCE [LARGE SCALE GENOMIC DNA]</scope>
    <source>
        <strain evidence="8 9">KCTC 42655</strain>
    </source>
</reference>
<evidence type="ECO:0000256" key="3">
    <source>
        <dbReference type="ARBA" id="ARBA00022989"/>
    </source>
</evidence>
<keyword evidence="9" id="KW-1185">Reference proteome</keyword>
<dbReference type="InterPro" id="IPR003770">
    <property type="entry name" value="MLTG-like"/>
</dbReference>
<comment type="caution">
    <text evidence="8">The sequence shown here is derived from an EMBL/GenBank/DDBJ whole genome shotgun (WGS) entry which is preliminary data.</text>
</comment>
<feature type="site" description="Important for catalytic activity" evidence="7">
    <location>
        <position position="217"/>
    </location>
</feature>
<dbReference type="HAMAP" id="MF_02065">
    <property type="entry name" value="MltG"/>
    <property type="match status" value="1"/>
</dbReference>
<name>A0ABV2CTT7_9RHOO</name>
<dbReference type="CDD" id="cd08010">
    <property type="entry name" value="MltG_like"/>
    <property type="match status" value="1"/>
</dbReference>
<dbReference type="NCBIfam" id="TIGR00247">
    <property type="entry name" value="endolytic transglycosylase MltG"/>
    <property type="match status" value="1"/>
</dbReference>
<dbReference type="RefSeq" id="WP_345929361.1">
    <property type="nucleotide sequence ID" value="NZ_JBDIVF010000009.1"/>
</dbReference>
<sequence>MKLLRVLVRLIGVFLLLLGAAALVAAWVALRPIPMSKPVVDFDIAPGMSMKRISAQLADAGLDIWPAGLTMLARFNGDATRIKAGSYRIDKPVNMLELVALMSSGANAYADLTIVEGWTFARLRLALASHPDLKQDSAGLDEADIMARIGFPGVPAEGMFAPDTYSFSRGASDFEVLRRAAQHMQLRLEQAWSKRAADVPLKTPYEALVLASVVEKETGRADDRLNVASVFVNRLRIGMPLQSDPTVIYGLGSGFDGNLRRRDLQADTPFNSYTRRGLPPTPISLPGKAALEATLNPAQGKFLYFVARGDGTSAFSSTLDEHNRAVARYQRAGK</sequence>
<dbReference type="Gene3D" id="3.30.1490.480">
    <property type="entry name" value="Endolytic murein transglycosylase"/>
    <property type="match status" value="1"/>
</dbReference>
<keyword evidence="6 7" id="KW-0961">Cell wall biogenesis/degradation</keyword>
<dbReference type="PANTHER" id="PTHR30518">
    <property type="entry name" value="ENDOLYTIC MUREIN TRANSGLYCOSYLASE"/>
    <property type="match status" value="1"/>
</dbReference>
<keyword evidence="1 7" id="KW-1003">Cell membrane</keyword>
<keyword evidence="5 7" id="KW-0456">Lyase</keyword>
<evidence type="ECO:0000313" key="8">
    <source>
        <dbReference type="EMBL" id="MET1491330.1"/>
    </source>
</evidence>
<proteinExistence type="inferred from homology"/>
<dbReference type="EC" id="4.2.2.29" evidence="7"/>
<comment type="catalytic activity">
    <reaction evidence="7">
        <text>a peptidoglycan chain = a peptidoglycan chain with N-acetyl-1,6-anhydromuramyl-[peptide] at the reducing end + a peptidoglycan chain with N-acetylglucosamine at the non-reducing end.</text>
        <dbReference type="EC" id="4.2.2.29"/>
    </reaction>
</comment>
<dbReference type="EMBL" id="JBEWLZ010000011">
    <property type="protein sequence ID" value="MET1491330.1"/>
    <property type="molecule type" value="Genomic_DNA"/>
</dbReference>
<evidence type="ECO:0000256" key="4">
    <source>
        <dbReference type="ARBA" id="ARBA00023136"/>
    </source>
</evidence>
<gene>
    <name evidence="7 8" type="primary">mltG</name>
    <name evidence="8" type="ORF">ABVT11_15945</name>
</gene>
<comment type="function">
    <text evidence="7">Functions as a peptidoglycan terminase that cleaves nascent peptidoglycan strands endolytically to terminate their elongation.</text>
</comment>
<evidence type="ECO:0000256" key="2">
    <source>
        <dbReference type="ARBA" id="ARBA00022692"/>
    </source>
</evidence>
<dbReference type="Proteomes" id="UP001548590">
    <property type="component" value="Unassembled WGS sequence"/>
</dbReference>
<accession>A0ABV2CTT7</accession>
<evidence type="ECO:0000256" key="5">
    <source>
        <dbReference type="ARBA" id="ARBA00023239"/>
    </source>
</evidence>
<keyword evidence="7" id="KW-0997">Cell inner membrane</keyword>
<dbReference type="Gene3D" id="3.30.160.60">
    <property type="entry name" value="Classic Zinc Finger"/>
    <property type="match status" value="1"/>
</dbReference>
<protein>
    <recommendedName>
        <fullName evidence="7">Endolytic murein transglycosylase</fullName>
        <ecNumber evidence="7">4.2.2.29</ecNumber>
    </recommendedName>
    <alternativeName>
        <fullName evidence="7">Peptidoglycan lytic transglycosylase</fullName>
    </alternativeName>
    <alternativeName>
        <fullName evidence="7">Peptidoglycan polymerization terminase</fullName>
    </alternativeName>
</protein>
<dbReference type="Pfam" id="PF02618">
    <property type="entry name" value="YceG"/>
    <property type="match status" value="1"/>
</dbReference>
<evidence type="ECO:0000256" key="7">
    <source>
        <dbReference type="HAMAP-Rule" id="MF_02065"/>
    </source>
</evidence>
<dbReference type="PANTHER" id="PTHR30518:SF2">
    <property type="entry name" value="ENDOLYTIC MUREIN TRANSGLYCOSYLASE"/>
    <property type="match status" value="1"/>
</dbReference>
<comment type="similarity">
    <text evidence="7">Belongs to the transglycosylase MltG family.</text>
</comment>
<keyword evidence="2 7" id="KW-0812">Transmembrane</keyword>
<evidence type="ECO:0000313" key="9">
    <source>
        <dbReference type="Proteomes" id="UP001548590"/>
    </source>
</evidence>
<evidence type="ECO:0000256" key="1">
    <source>
        <dbReference type="ARBA" id="ARBA00022475"/>
    </source>
</evidence>
<keyword evidence="3 7" id="KW-1133">Transmembrane helix</keyword>
<evidence type="ECO:0000256" key="6">
    <source>
        <dbReference type="ARBA" id="ARBA00023316"/>
    </source>
</evidence>